<dbReference type="EMBL" id="CAMXCT030003827">
    <property type="protein sequence ID" value="CAL4793772.1"/>
    <property type="molecule type" value="Genomic_DNA"/>
</dbReference>
<evidence type="ECO:0000259" key="2">
    <source>
        <dbReference type="PROSITE" id="PS50126"/>
    </source>
</evidence>
<dbReference type="EMBL" id="CAMXCT020003827">
    <property type="protein sequence ID" value="CAL1159835.1"/>
    <property type="molecule type" value="Genomic_DNA"/>
</dbReference>
<evidence type="ECO:0000256" key="1">
    <source>
        <dbReference type="SAM" id="MobiDB-lite"/>
    </source>
</evidence>
<sequence length="266" mass="29898">MQLRSPSPDRPLPDLPPLPPLPGQNGQDDQDLSDEVDEEYEDQSDQTLETSPSARPLPPLFAGRTRAEAREDMEDANDNGYDTYDSYDGHDGYDNMGDVQLKDVEPQQEAVPVKLLGPTAKAFVQDSSRREKSREFYMLQPEDDGPRPLSWEEARIDFLPVGETVRGVVEEIRPYGSFIGLVVCGMAVGRFGEDSQIRGFCEELQLTDGWVSPQVGQQVAVKILSIDEMKRVHLSISQATPPWPPREERVLHSPEKYEDPSFFPLP</sequence>
<feature type="compositionally biased region" description="Pro residues" evidence="1">
    <location>
        <begin position="8"/>
        <end position="22"/>
    </location>
</feature>
<proteinExistence type="predicted"/>
<dbReference type="InterPro" id="IPR003029">
    <property type="entry name" value="S1_domain"/>
</dbReference>
<evidence type="ECO:0000313" key="3">
    <source>
        <dbReference type="EMBL" id="CAI4006460.1"/>
    </source>
</evidence>
<dbReference type="InterPro" id="IPR012340">
    <property type="entry name" value="NA-bd_OB-fold"/>
</dbReference>
<dbReference type="PROSITE" id="PS50126">
    <property type="entry name" value="S1"/>
    <property type="match status" value="1"/>
</dbReference>
<feature type="region of interest" description="Disordered" evidence="1">
    <location>
        <begin position="238"/>
        <end position="266"/>
    </location>
</feature>
<dbReference type="OrthoDB" id="432271at2759"/>
<feature type="region of interest" description="Disordered" evidence="1">
    <location>
        <begin position="1"/>
        <end position="89"/>
    </location>
</feature>
<dbReference type="EMBL" id="CAMXCT010003827">
    <property type="protein sequence ID" value="CAI4006460.1"/>
    <property type="molecule type" value="Genomic_DNA"/>
</dbReference>
<protein>
    <submittedName>
        <fullName evidence="5">S1 motif domain-containing protein</fullName>
    </submittedName>
</protein>
<reference evidence="4" key="2">
    <citation type="submission" date="2024-04" db="EMBL/GenBank/DDBJ databases">
        <authorList>
            <person name="Chen Y."/>
            <person name="Shah S."/>
            <person name="Dougan E. K."/>
            <person name="Thang M."/>
            <person name="Chan C."/>
        </authorList>
    </citation>
    <scope>NUCLEOTIDE SEQUENCE [LARGE SCALE GENOMIC DNA]</scope>
</reference>
<organism evidence="3">
    <name type="scientific">Cladocopium goreaui</name>
    <dbReference type="NCBI Taxonomy" id="2562237"/>
    <lineage>
        <taxon>Eukaryota</taxon>
        <taxon>Sar</taxon>
        <taxon>Alveolata</taxon>
        <taxon>Dinophyceae</taxon>
        <taxon>Suessiales</taxon>
        <taxon>Symbiodiniaceae</taxon>
        <taxon>Cladocopium</taxon>
    </lineage>
</organism>
<reference evidence="3" key="1">
    <citation type="submission" date="2022-10" db="EMBL/GenBank/DDBJ databases">
        <authorList>
            <person name="Chen Y."/>
            <person name="Dougan E. K."/>
            <person name="Chan C."/>
            <person name="Rhodes N."/>
            <person name="Thang M."/>
        </authorList>
    </citation>
    <scope>NUCLEOTIDE SEQUENCE</scope>
</reference>
<dbReference type="SUPFAM" id="SSF50249">
    <property type="entry name" value="Nucleic acid-binding proteins"/>
    <property type="match status" value="1"/>
</dbReference>
<keyword evidence="6" id="KW-1185">Reference proteome</keyword>
<feature type="compositionally biased region" description="Basic and acidic residues" evidence="1">
    <location>
        <begin position="245"/>
        <end position="259"/>
    </location>
</feature>
<dbReference type="SMART" id="SM00316">
    <property type="entry name" value="S1"/>
    <property type="match status" value="1"/>
</dbReference>
<dbReference type="Proteomes" id="UP001152797">
    <property type="component" value="Unassembled WGS sequence"/>
</dbReference>
<accession>A0A9P1GAR7</accession>
<feature type="domain" description="S1 motif" evidence="2">
    <location>
        <begin position="162"/>
        <end position="237"/>
    </location>
</feature>
<dbReference type="AlphaFoldDB" id="A0A9P1GAR7"/>
<evidence type="ECO:0000313" key="6">
    <source>
        <dbReference type="Proteomes" id="UP001152797"/>
    </source>
</evidence>
<evidence type="ECO:0000313" key="4">
    <source>
        <dbReference type="EMBL" id="CAL1159835.1"/>
    </source>
</evidence>
<name>A0A9P1GAR7_9DINO</name>
<dbReference type="Gene3D" id="2.40.50.140">
    <property type="entry name" value="Nucleic acid-binding proteins"/>
    <property type="match status" value="1"/>
</dbReference>
<feature type="compositionally biased region" description="Acidic residues" evidence="1">
    <location>
        <begin position="28"/>
        <end position="44"/>
    </location>
</feature>
<gene>
    <name evidence="3" type="ORF">C1SCF055_LOCUS32100</name>
</gene>
<dbReference type="GO" id="GO:0003676">
    <property type="term" value="F:nucleic acid binding"/>
    <property type="evidence" value="ECO:0007669"/>
    <property type="project" value="InterPro"/>
</dbReference>
<evidence type="ECO:0000313" key="5">
    <source>
        <dbReference type="EMBL" id="CAL4793772.1"/>
    </source>
</evidence>
<comment type="caution">
    <text evidence="3">The sequence shown here is derived from an EMBL/GenBank/DDBJ whole genome shotgun (WGS) entry which is preliminary data.</text>
</comment>